<organism evidence="1">
    <name type="scientific">Timema californicum</name>
    <name type="common">California timema</name>
    <name type="synonym">Walking stick</name>
    <dbReference type="NCBI Taxonomy" id="61474"/>
    <lineage>
        <taxon>Eukaryota</taxon>
        <taxon>Metazoa</taxon>
        <taxon>Ecdysozoa</taxon>
        <taxon>Arthropoda</taxon>
        <taxon>Hexapoda</taxon>
        <taxon>Insecta</taxon>
        <taxon>Pterygota</taxon>
        <taxon>Neoptera</taxon>
        <taxon>Polyneoptera</taxon>
        <taxon>Phasmatodea</taxon>
        <taxon>Timematodea</taxon>
        <taxon>Timematoidea</taxon>
        <taxon>Timematidae</taxon>
        <taxon>Timema</taxon>
    </lineage>
</organism>
<dbReference type="EMBL" id="OE179293">
    <property type="protein sequence ID" value="CAD7568340.1"/>
    <property type="molecule type" value="Genomic_DNA"/>
</dbReference>
<proteinExistence type="predicted"/>
<sequence>MVGERGRLLAYHWRPSLQPHSKPKRPQRENRYLACSWFDIHISTNQPTDRPPHTRSRRLDDITNGANESLGYCGQNMQRELNKLEPCSRHWLANPMGRDQLEDLDADGIGKVELEEVNPHLRGVRVENHLGKPPPVHPTEIRTSISPSSAVELNTTSALANDATEGEHNINMTRFDGLMVSDVANAIEWFEYGGENCDSNHGWVRTSYFFLPTVAMALFRAESLETPCIFRAWARVD</sequence>
<evidence type="ECO:0000313" key="1">
    <source>
        <dbReference type="EMBL" id="CAD7568340.1"/>
    </source>
</evidence>
<reference evidence="1" key="1">
    <citation type="submission" date="2020-11" db="EMBL/GenBank/DDBJ databases">
        <authorList>
            <person name="Tran Van P."/>
        </authorList>
    </citation>
    <scope>NUCLEOTIDE SEQUENCE</scope>
</reference>
<dbReference type="AlphaFoldDB" id="A0A7R9IWN7"/>
<name>A0A7R9IWN7_TIMCA</name>
<gene>
    <name evidence="1" type="ORF">TCMB3V08_LOCUS1109</name>
</gene>
<protein>
    <submittedName>
        <fullName evidence="1">(California timema) hypothetical protein</fullName>
    </submittedName>
</protein>
<accession>A0A7R9IWN7</accession>